<protein>
    <submittedName>
        <fullName evidence="1">Uncharacterized protein</fullName>
    </submittedName>
</protein>
<dbReference type="AlphaFoldDB" id="A0A0A8YFY6"/>
<dbReference type="EMBL" id="GBRH01273217">
    <property type="protein sequence ID" value="JAD24678.1"/>
    <property type="molecule type" value="Transcribed_RNA"/>
</dbReference>
<proteinExistence type="predicted"/>
<reference evidence="1" key="2">
    <citation type="journal article" date="2015" name="Data Brief">
        <title>Shoot transcriptome of the giant reed, Arundo donax.</title>
        <authorList>
            <person name="Barrero R.A."/>
            <person name="Guerrero F.D."/>
            <person name="Moolhuijzen P."/>
            <person name="Goolsby J.A."/>
            <person name="Tidwell J."/>
            <person name="Bellgard S.E."/>
            <person name="Bellgard M.I."/>
        </authorList>
    </citation>
    <scope>NUCLEOTIDE SEQUENCE</scope>
    <source>
        <tissue evidence="1">Shoot tissue taken approximately 20 cm above the soil surface</tissue>
    </source>
</reference>
<name>A0A0A8YFY6_ARUDO</name>
<reference evidence="1" key="1">
    <citation type="submission" date="2014-09" db="EMBL/GenBank/DDBJ databases">
        <authorList>
            <person name="Magalhaes I.L.F."/>
            <person name="Oliveira U."/>
            <person name="Santos F.R."/>
            <person name="Vidigal T.H.D.A."/>
            <person name="Brescovit A.D."/>
            <person name="Santos A.J."/>
        </authorList>
    </citation>
    <scope>NUCLEOTIDE SEQUENCE</scope>
    <source>
        <tissue evidence="1">Shoot tissue taken approximately 20 cm above the soil surface</tissue>
    </source>
</reference>
<evidence type="ECO:0000313" key="1">
    <source>
        <dbReference type="EMBL" id="JAD24678.1"/>
    </source>
</evidence>
<sequence length="60" mass="6895">MSFFSLVTNSKFATAQFLANKARFVLTGHHFFLNRIIGTTRIQFFLLPPALKILQKPLEI</sequence>
<organism evidence="1">
    <name type="scientific">Arundo donax</name>
    <name type="common">Giant reed</name>
    <name type="synonym">Donax arundinaceus</name>
    <dbReference type="NCBI Taxonomy" id="35708"/>
    <lineage>
        <taxon>Eukaryota</taxon>
        <taxon>Viridiplantae</taxon>
        <taxon>Streptophyta</taxon>
        <taxon>Embryophyta</taxon>
        <taxon>Tracheophyta</taxon>
        <taxon>Spermatophyta</taxon>
        <taxon>Magnoliopsida</taxon>
        <taxon>Liliopsida</taxon>
        <taxon>Poales</taxon>
        <taxon>Poaceae</taxon>
        <taxon>PACMAD clade</taxon>
        <taxon>Arundinoideae</taxon>
        <taxon>Arundineae</taxon>
        <taxon>Arundo</taxon>
    </lineage>
</organism>
<accession>A0A0A8YFY6</accession>